<keyword evidence="3" id="KW-1185">Reference proteome</keyword>
<dbReference type="PANTHER" id="PTHR35572:SF7">
    <property type="entry name" value="PROTEIN CBG04538"/>
    <property type="match status" value="1"/>
</dbReference>
<organism evidence="2 3">
    <name type="scientific">Caenorhabditis nigoni</name>
    <dbReference type="NCBI Taxonomy" id="1611254"/>
    <lineage>
        <taxon>Eukaryota</taxon>
        <taxon>Metazoa</taxon>
        <taxon>Ecdysozoa</taxon>
        <taxon>Nematoda</taxon>
        <taxon>Chromadorea</taxon>
        <taxon>Rhabditida</taxon>
        <taxon>Rhabditina</taxon>
        <taxon>Rhabditomorpha</taxon>
        <taxon>Rhabditoidea</taxon>
        <taxon>Rhabditidae</taxon>
        <taxon>Peloderinae</taxon>
        <taxon>Caenorhabditis</taxon>
    </lineage>
</organism>
<proteinExistence type="predicted"/>
<gene>
    <name evidence="2" type="primary">Cnig_chr_V.g20468</name>
    <name evidence="2" type="ORF">B9Z55_020468</name>
</gene>
<dbReference type="AlphaFoldDB" id="A0A2G5TMV9"/>
<feature type="domain" description="Abnormal cell migration protein 18-like fibronectin type I" evidence="1">
    <location>
        <begin position="2"/>
        <end position="65"/>
    </location>
</feature>
<feature type="domain" description="Abnormal cell migration protein 18-like fibronectin type I" evidence="1">
    <location>
        <begin position="151"/>
        <end position="214"/>
    </location>
</feature>
<reference evidence="3" key="1">
    <citation type="submission" date="2017-10" db="EMBL/GenBank/DDBJ databases">
        <title>Rapid genome shrinkage in a self-fertile nematode reveals novel sperm competition proteins.</title>
        <authorList>
            <person name="Yin D."/>
            <person name="Schwarz E.M."/>
            <person name="Thomas C.G."/>
            <person name="Felde R.L."/>
            <person name="Korf I.F."/>
            <person name="Cutter A.D."/>
            <person name="Schartner C.M."/>
            <person name="Ralston E.J."/>
            <person name="Meyer B.J."/>
            <person name="Haag E.S."/>
        </authorList>
    </citation>
    <scope>NUCLEOTIDE SEQUENCE [LARGE SCALE GENOMIC DNA]</scope>
    <source>
        <strain evidence="3">JU1422</strain>
    </source>
</reference>
<dbReference type="InterPro" id="IPR040282">
    <property type="entry name" value="Mig-18-like"/>
</dbReference>
<evidence type="ECO:0000313" key="3">
    <source>
        <dbReference type="Proteomes" id="UP000230233"/>
    </source>
</evidence>
<name>A0A2G5TMV9_9PELO</name>
<dbReference type="PANTHER" id="PTHR35572">
    <property type="entry name" value="PROTEIN CBG04538-RELATED"/>
    <property type="match status" value="1"/>
</dbReference>
<dbReference type="OrthoDB" id="5785512at2759"/>
<evidence type="ECO:0000259" key="1">
    <source>
        <dbReference type="Pfam" id="PF23003"/>
    </source>
</evidence>
<evidence type="ECO:0000313" key="2">
    <source>
        <dbReference type="EMBL" id="PIC28614.1"/>
    </source>
</evidence>
<feature type="domain" description="Abnormal cell migration protein 18-like fibronectin type I" evidence="1">
    <location>
        <begin position="83"/>
        <end position="139"/>
    </location>
</feature>
<accession>A0A2G5TMV9</accession>
<dbReference type="Proteomes" id="UP000230233">
    <property type="component" value="Chromosome V"/>
</dbReference>
<protein>
    <recommendedName>
        <fullName evidence="1">Abnormal cell migration protein 18-like fibronectin type I domain-containing protein</fullName>
    </recommendedName>
</protein>
<dbReference type="Pfam" id="PF23003">
    <property type="entry name" value="Fn1_2"/>
    <property type="match status" value="3"/>
</dbReference>
<dbReference type="EMBL" id="PDUG01000005">
    <property type="protein sequence ID" value="PIC28614.1"/>
    <property type="molecule type" value="Genomic_DNA"/>
</dbReference>
<dbReference type="InterPro" id="IPR055119">
    <property type="entry name" value="Mig18_Fn1"/>
</dbReference>
<sequence>MCAHEGKQYTNGTTFISQGSFRMKCVTFKNLTSTLEVVSCITPAGVEILIGAKMEEGDKVFECTSGNVTLKSTPGQTGKCRGTYKVGEEWVEDSFKLACEPYGKVSLKSCFTKEGTEIPLGEARRVPAGYAMECVMVNGNVALQTAKKFDCETNTGEIKKIGETWNEGNFIRRCANYGVSEIVGCYVENIGSVGLNQNLTSNGLLYMCIHQNDQFKFRTLRAQ</sequence>
<comment type="caution">
    <text evidence="2">The sequence shown here is derived from an EMBL/GenBank/DDBJ whole genome shotgun (WGS) entry which is preliminary data.</text>
</comment>